<evidence type="ECO:0000313" key="1">
    <source>
        <dbReference type="EMBL" id="RLU16248.1"/>
    </source>
</evidence>
<dbReference type="InterPro" id="IPR027268">
    <property type="entry name" value="Peptidase_M4/M1_CTD_sf"/>
</dbReference>
<dbReference type="OrthoDB" id="7549109at2759"/>
<dbReference type="AlphaFoldDB" id="A0A3L8D8J0"/>
<accession>A0A3L8D8J0</accession>
<dbReference type="Gene3D" id="1.10.390.10">
    <property type="entry name" value="Neutral Protease Domain 2"/>
    <property type="match status" value="1"/>
</dbReference>
<organism evidence="1">
    <name type="scientific">Ooceraea biroi</name>
    <name type="common">Clonal raider ant</name>
    <name type="synonym">Cerapachys biroi</name>
    <dbReference type="NCBI Taxonomy" id="2015173"/>
    <lineage>
        <taxon>Eukaryota</taxon>
        <taxon>Metazoa</taxon>
        <taxon>Ecdysozoa</taxon>
        <taxon>Arthropoda</taxon>
        <taxon>Hexapoda</taxon>
        <taxon>Insecta</taxon>
        <taxon>Pterygota</taxon>
        <taxon>Neoptera</taxon>
        <taxon>Endopterygota</taxon>
        <taxon>Hymenoptera</taxon>
        <taxon>Apocrita</taxon>
        <taxon>Aculeata</taxon>
        <taxon>Formicoidea</taxon>
        <taxon>Formicidae</taxon>
        <taxon>Dorylinae</taxon>
        <taxon>Ooceraea</taxon>
    </lineage>
</organism>
<protein>
    <recommendedName>
        <fullName evidence="2">Aminopeptidase N</fullName>
    </recommendedName>
</protein>
<feature type="non-terminal residue" evidence="1">
    <location>
        <position position="1"/>
    </location>
</feature>
<gene>
    <name evidence="1" type="ORF">DMN91_012008</name>
</gene>
<name>A0A3L8D8J0_OOCBI</name>
<dbReference type="Proteomes" id="UP000279307">
    <property type="component" value="Chromosome 12"/>
</dbReference>
<dbReference type="EMBL" id="QOIP01000012">
    <property type="protein sequence ID" value="RLU16248.1"/>
    <property type="molecule type" value="Genomic_DNA"/>
</dbReference>
<reference evidence="1" key="2">
    <citation type="submission" date="2018-07" db="EMBL/GenBank/DDBJ databases">
        <authorList>
            <person name="Mckenzie S.K."/>
            <person name="Kronauer D.J.C."/>
        </authorList>
    </citation>
    <scope>NUCLEOTIDE SEQUENCE</scope>
    <source>
        <strain evidence="1">Clonal line C1</strain>
    </source>
</reference>
<reference evidence="1" key="1">
    <citation type="journal article" date="2018" name="Genome Res.">
        <title>The genomic architecture and molecular evolution of ant odorant receptors.</title>
        <authorList>
            <person name="McKenzie S.K."/>
            <person name="Kronauer D.J.C."/>
        </authorList>
    </citation>
    <scope>NUCLEOTIDE SEQUENCE [LARGE SCALE GENOMIC DNA]</scope>
    <source>
        <strain evidence="1">Clonal line C1</strain>
    </source>
</reference>
<proteinExistence type="predicted"/>
<sequence>RRTFYIDVEIDTVAHKMELARAITHGMMHHWLDSVIPPFWWFHQWLNEAFIILSYTEILNKYLLIINLFWCYSYIIPEKLKLFSIIINHLQSDYEMYKLKIFVEGISWRMKAEDVSKIGFAEKTRLYNINNGKNKLVELMEK</sequence>
<comment type="caution">
    <text evidence="1">The sequence shown here is derived from an EMBL/GenBank/DDBJ whole genome shotgun (WGS) entry which is preliminary data.</text>
</comment>
<evidence type="ECO:0008006" key="2">
    <source>
        <dbReference type="Google" id="ProtNLM"/>
    </source>
</evidence>
<dbReference type="SUPFAM" id="SSF55486">
    <property type="entry name" value="Metalloproteases ('zincins'), catalytic domain"/>
    <property type="match status" value="1"/>
</dbReference>